<evidence type="ECO:0000259" key="4">
    <source>
        <dbReference type="SMART" id="SM00484"/>
    </source>
</evidence>
<feature type="domain" description="XPG-I" evidence="4">
    <location>
        <begin position="115"/>
        <end position="201"/>
    </location>
</feature>
<dbReference type="Proteomes" id="UP001222932">
    <property type="component" value="Unassembled WGS sequence"/>
</dbReference>
<dbReference type="Pfam" id="PF00867">
    <property type="entry name" value="XPG_I"/>
    <property type="match status" value="1"/>
</dbReference>
<dbReference type="SUPFAM" id="SSF47807">
    <property type="entry name" value="5' to 3' exonuclease, C-terminal subdomain"/>
    <property type="match status" value="1"/>
</dbReference>
<dbReference type="Pfam" id="PF18380">
    <property type="entry name" value="GEN1_C"/>
    <property type="match status" value="1"/>
</dbReference>
<feature type="region of interest" description="Disordered" evidence="3">
    <location>
        <begin position="662"/>
        <end position="692"/>
    </location>
</feature>
<keyword evidence="2" id="KW-0378">Hydrolase</keyword>
<dbReference type="EMBL" id="BTCM01000002">
    <property type="protein sequence ID" value="GMK55980.1"/>
    <property type="molecule type" value="Genomic_DNA"/>
</dbReference>
<dbReference type="CDD" id="cd09870">
    <property type="entry name" value="PIN_YEN1"/>
    <property type="match status" value="1"/>
</dbReference>
<dbReference type="InterPro" id="IPR029060">
    <property type="entry name" value="PIN-like_dom_sf"/>
</dbReference>
<dbReference type="SUPFAM" id="SSF88723">
    <property type="entry name" value="PIN domain-like"/>
    <property type="match status" value="1"/>
</dbReference>
<dbReference type="GO" id="GO:0017108">
    <property type="term" value="F:5'-flap endonuclease activity"/>
    <property type="evidence" value="ECO:0007669"/>
    <property type="project" value="TreeGrafter"/>
</dbReference>
<evidence type="ECO:0000256" key="3">
    <source>
        <dbReference type="SAM" id="MobiDB-lite"/>
    </source>
</evidence>
<sequence length="692" mass="75670">MGVPGLWDLIRPAAVRTSLHALSRDAFLANKNGLRALTIGIDASIWIFHAQTNRNGANAFLRTIFYKIAALLQHPVLPVFVFDGPKKPRMKRGRRVTPSFGVLDGHSRQFKGLLDMCGLEWWNAPGEAEAELALMNRQGKIDAVLSDDVDALVFGATCLLRNNSPTLSGTQASSTQNNSSRSDQRHYEMYHISDIVAEWSRNESALETEDDCQLAMVLVALLAGGDYVPEGVEGMGPKIAFGLAKAGHADFLKLYTNDRSRFDRTVAREHAYIIEELATNSSGHIGRRMRGLAGDLAHANLFEIFPLDCYLNPATSPADDPEQGWPGFGKGEESSSRGRAQNLGRGALEGMARACERYFEWGTREIVCKKFASDSVNLFGAEIVSEARRLSRTSATALARPTCRPGESPERITSYLSQSTISSVQGRKSISTRSARHLVKIHSTRQSPVCPSLTEYRLEYQPQCYMDRCREAMDGHRADPSTLTPEDRVGLGLVEMAAPADTSVKEEVRIWIADYLVRAAWPHLITKYEDDEAAKAAKKAMPKKKTAANATSKGRKKAAAKTASTQTLEDSLPRLPASQSAVRECLTANACSVVPVTKTKHAGIEPTQLSRLLSAQPSIVLAVILATAGPSIPPISAPLSEQARPLYALTSRFFQRLVVAKHQPKPKPPRLEPPIHPASPTEEACLFTSGRP</sequence>
<organism evidence="6 7">
    <name type="scientific">Cutaneotrichosporon spelunceum</name>
    <dbReference type="NCBI Taxonomy" id="1672016"/>
    <lineage>
        <taxon>Eukaryota</taxon>
        <taxon>Fungi</taxon>
        <taxon>Dikarya</taxon>
        <taxon>Basidiomycota</taxon>
        <taxon>Agaricomycotina</taxon>
        <taxon>Tremellomycetes</taxon>
        <taxon>Trichosporonales</taxon>
        <taxon>Trichosporonaceae</taxon>
        <taxon>Cutaneotrichosporon</taxon>
    </lineage>
</organism>
<evidence type="ECO:0000259" key="5">
    <source>
        <dbReference type="SMART" id="SM00485"/>
    </source>
</evidence>
<feature type="domain" description="XPG N-terminal" evidence="5">
    <location>
        <begin position="1"/>
        <end position="102"/>
    </location>
</feature>
<gene>
    <name evidence="6" type="ORF">CspeluHIS016_0210360</name>
</gene>
<feature type="region of interest" description="Disordered" evidence="3">
    <location>
        <begin position="539"/>
        <end position="574"/>
    </location>
</feature>
<dbReference type="GO" id="GO:0006281">
    <property type="term" value="P:DNA repair"/>
    <property type="evidence" value="ECO:0007669"/>
    <property type="project" value="UniProtKB-ARBA"/>
</dbReference>
<feature type="compositionally biased region" description="Polar residues" evidence="3">
    <location>
        <begin position="165"/>
        <end position="181"/>
    </location>
</feature>
<comment type="caution">
    <text evidence="6">The sequence shown here is derived from an EMBL/GenBank/DDBJ whole genome shotgun (WGS) entry which is preliminary data.</text>
</comment>
<dbReference type="SMART" id="SM00485">
    <property type="entry name" value="XPGN"/>
    <property type="match status" value="1"/>
</dbReference>
<evidence type="ECO:0000313" key="6">
    <source>
        <dbReference type="EMBL" id="GMK55980.1"/>
    </source>
</evidence>
<dbReference type="PANTHER" id="PTHR11081">
    <property type="entry name" value="FLAP ENDONUCLEASE FAMILY MEMBER"/>
    <property type="match status" value="1"/>
</dbReference>
<accession>A0AAD3TSE3</accession>
<evidence type="ECO:0000256" key="1">
    <source>
        <dbReference type="ARBA" id="ARBA00022722"/>
    </source>
</evidence>
<protein>
    <recommendedName>
        <fullName evidence="8">PIN domain-like protein</fullName>
    </recommendedName>
</protein>
<dbReference type="Gene3D" id="3.40.50.1010">
    <property type="entry name" value="5'-nuclease"/>
    <property type="match status" value="2"/>
</dbReference>
<feature type="region of interest" description="Disordered" evidence="3">
    <location>
        <begin position="316"/>
        <end position="340"/>
    </location>
</feature>
<name>A0AAD3TSE3_9TREE</name>
<dbReference type="InterPro" id="IPR036279">
    <property type="entry name" value="5-3_exonuclease_C_sf"/>
</dbReference>
<dbReference type="InterPro" id="IPR006085">
    <property type="entry name" value="XPG_DNA_repair_N"/>
</dbReference>
<reference evidence="6" key="1">
    <citation type="journal article" date="2023" name="BMC Genomics">
        <title>Chromosome-level genome assemblies of Cutaneotrichosporon spp. (Trichosporonales, Basidiomycota) reveal imbalanced evolution between nucleotide sequences and chromosome synteny.</title>
        <authorList>
            <person name="Kobayashi Y."/>
            <person name="Kayamori A."/>
            <person name="Aoki K."/>
            <person name="Shiwa Y."/>
            <person name="Matsutani M."/>
            <person name="Fujita N."/>
            <person name="Sugita T."/>
            <person name="Iwasaki W."/>
            <person name="Tanaka N."/>
            <person name="Takashima M."/>
        </authorList>
    </citation>
    <scope>NUCLEOTIDE SEQUENCE</scope>
    <source>
        <strain evidence="6">HIS016</strain>
    </source>
</reference>
<dbReference type="AlphaFoldDB" id="A0AAD3TSE3"/>
<proteinExistence type="predicted"/>
<evidence type="ECO:0000256" key="2">
    <source>
        <dbReference type="ARBA" id="ARBA00022801"/>
    </source>
</evidence>
<dbReference type="PANTHER" id="PTHR11081:SF75">
    <property type="entry name" value="ENDONUCLEASE, PUTATIVE (AFU_ORTHOLOGUE AFUA_3G13260)-RELATED"/>
    <property type="match status" value="1"/>
</dbReference>
<dbReference type="InterPro" id="IPR041177">
    <property type="entry name" value="GEN1_C"/>
</dbReference>
<dbReference type="InterPro" id="IPR006084">
    <property type="entry name" value="XPG/Rad2"/>
</dbReference>
<keyword evidence="7" id="KW-1185">Reference proteome</keyword>
<dbReference type="PRINTS" id="PR00853">
    <property type="entry name" value="XPGRADSUPER"/>
</dbReference>
<dbReference type="InterPro" id="IPR006086">
    <property type="entry name" value="XPG-I_dom"/>
</dbReference>
<evidence type="ECO:0000313" key="7">
    <source>
        <dbReference type="Proteomes" id="UP001222932"/>
    </source>
</evidence>
<keyword evidence="1" id="KW-0540">Nuclease</keyword>
<dbReference type="Pfam" id="PF00752">
    <property type="entry name" value="XPG_N"/>
    <property type="match status" value="1"/>
</dbReference>
<dbReference type="SMART" id="SM00484">
    <property type="entry name" value="XPGI"/>
    <property type="match status" value="1"/>
</dbReference>
<feature type="region of interest" description="Disordered" evidence="3">
    <location>
        <begin position="165"/>
        <end position="184"/>
    </location>
</feature>
<evidence type="ECO:0008006" key="8">
    <source>
        <dbReference type="Google" id="ProtNLM"/>
    </source>
</evidence>
<dbReference type="Gene3D" id="1.10.150.20">
    <property type="entry name" value="5' to 3' exonuclease, C-terminal subdomain"/>
    <property type="match status" value="1"/>
</dbReference>
<reference evidence="6" key="2">
    <citation type="submission" date="2023-06" db="EMBL/GenBank/DDBJ databases">
        <authorList>
            <person name="Kobayashi Y."/>
            <person name="Kayamori A."/>
            <person name="Aoki K."/>
            <person name="Shiwa Y."/>
            <person name="Fujita N."/>
            <person name="Sugita T."/>
            <person name="Iwasaki W."/>
            <person name="Tanaka N."/>
            <person name="Takashima M."/>
        </authorList>
    </citation>
    <scope>NUCLEOTIDE SEQUENCE</scope>
    <source>
        <strain evidence="6">HIS016</strain>
    </source>
</reference>